<dbReference type="AlphaFoldDB" id="A0A644WBM1"/>
<dbReference type="NCBIfam" id="TIGR01856">
    <property type="entry name" value="hisJ_fam"/>
    <property type="match status" value="1"/>
</dbReference>
<dbReference type="GO" id="GO:0005737">
    <property type="term" value="C:cytoplasm"/>
    <property type="evidence" value="ECO:0007669"/>
    <property type="project" value="TreeGrafter"/>
</dbReference>
<evidence type="ECO:0000259" key="8">
    <source>
        <dbReference type="Pfam" id="PF02811"/>
    </source>
</evidence>
<dbReference type="GO" id="GO:0000105">
    <property type="term" value="P:L-histidine biosynthetic process"/>
    <property type="evidence" value="ECO:0007669"/>
    <property type="project" value="UniProtKB-UniPathway"/>
</dbReference>
<dbReference type="UniPathway" id="UPA00031">
    <property type="reaction ID" value="UER00013"/>
</dbReference>
<protein>
    <recommendedName>
        <fullName evidence="3">histidinol-phosphatase</fullName>
        <ecNumber evidence="3">3.1.3.15</ecNumber>
    </recommendedName>
</protein>
<comment type="pathway">
    <text evidence="1">Amino-acid biosynthesis; L-histidine biosynthesis; L-histidine from 5-phospho-alpha-D-ribose 1-diphosphate: step 8/9.</text>
</comment>
<dbReference type="CDD" id="cd12110">
    <property type="entry name" value="PHP_HisPPase_Hisj_like"/>
    <property type="match status" value="1"/>
</dbReference>
<organism evidence="9">
    <name type="scientific">bioreactor metagenome</name>
    <dbReference type="NCBI Taxonomy" id="1076179"/>
    <lineage>
        <taxon>unclassified sequences</taxon>
        <taxon>metagenomes</taxon>
        <taxon>ecological metagenomes</taxon>
    </lineage>
</organism>
<dbReference type="SUPFAM" id="SSF89550">
    <property type="entry name" value="PHP domain-like"/>
    <property type="match status" value="1"/>
</dbReference>
<feature type="domain" description="PHP" evidence="8">
    <location>
        <begin position="6"/>
        <end position="206"/>
    </location>
</feature>
<dbReference type="EC" id="3.1.3.15" evidence="3"/>
<evidence type="ECO:0000313" key="9">
    <source>
        <dbReference type="EMBL" id="MPM00917.1"/>
    </source>
</evidence>
<dbReference type="PANTHER" id="PTHR21039:SF0">
    <property type="entry name" value="HISTIDINOL-PHOSPHATASE"/>
    <property type="match status" value="1"/>
</dbReference>
<dbReference type="GO" id="GO:0004401">
    <property type="term" value="F:histidinol-phosphatase activity"/>
    <property type="evidence" value="ECO:0007669"/>
    <property type="project" value="UniProtKB-EC"/>
</dbReference>
<dbReference type="Gene3D" id="3.20.20.140">
    <property type="entry name" value="Metal-dependent hydrolases"/>
    <property type="match status" value="1"/>
</dbReference>
<dbReference type="InterPro" id="IPR010140">
    <property type="entry name" value="Histidinol_P_phosphatase_HisJ"/>
</dbReference>
<keyword evidence="6" id="KW-0368">Histidine biosynthesis</keyword>
<dbReference type="EMBL" id="VSSQ01000761">
    <property type="protein sequence ID" value="MPM00917.1"/>
    <property type="molecule type" value="Genomic_DNA"/>
</dbReference>
<evidence type="ECO:0000256" key="6">
    <source>
        <dbReference type="ARBA" id="ARBA00023102"/>
    </source>
</evidence>
<dbReference type="PANTHER" id="PTHR21039">
    <property type="entry name" value="HISTIDINOL PHOSPHATASE-RELATED"/>
    <property type="match status" value="1"/>
</dbReference>
<evidence type="ECO:0000256" key="1">
    <source>
        <dbReference type="ARBA" id="ARBA00004970"/>
    </source>
</evidence>
<comment type="caution">
    <text evidence="9">The sequence shown here is derived from an EMBL/GenBank/DDBJ whole genome shotgun (WGS) entry which is preliminary data.</text>
</comment>
<gene>
    <name evidence="9" type="ORF">SDC9_47150</name>
</gene>
<evidence type="ECO:0000256" key="2">
    <source>
        <dbReference type="ARBA" id="ARBA00009152"/>
    </source>
</evidence>
<dbReference type="InterPro" id="IPR004013">
    <property type="entry name" value="PHP_dom"/>
</dbReference>
<comment type="similarity">
    <text evidence="2">Belongs to the PHP hydrolase family. HisK subfamily.</text>
</comment>
<dbReference type="Pfam" id="PF02811">
    <property type="entry name" value="PHP"/>
    <property type="match status" value="1"/>
</dbReference>
<comment type="catalytic activity">
    <reaction evidence="7">
        <text>L-histidinol phosphate + H2O = L-histidinol + phosphate</text>
        <dbReference type="Rhea" id="RHEA:14465"/>
        <dbReference type="ChEBI" id="CHEBI:15377"/>
        <dbReference type="ChEBI" id="CHEBI:43474"/>
        <dbReference type="ChEBI" id="CHEBI:57699"/>
        <dbReference type="ChEBI" id="CHEBI:57980"/>
        <dbReference type="EC" id="3.1.3.15"/>
    </reaction>
</comment>
<evidence type="ECO:0000256" key="3">
    <source>
        <dbReference type="ARBA" id="ARBA00013085"/>
    </source>
</evidence>
<name>A0A644WBM1_9ZZZZ</name>
<accession>A0A644WBM1</accession>
<reference evidence="9" key="1">
    <citation type="submission" date="2019-08" db="EMBL/GenBank/DDBJ databases">
        <authorList>
            <person name="Kucharzyk K."/>
            <person name="Murdoch R.W."/>
            <person name="Higgins S."/>
            <person name="Loffler F."/>
        </authorList>
    </citation>
    <scope>NUCLEOTIDE SEQUENCE</scope>
</reference>
<proteinExistence type="inferred from homology"/>
<keyword evidence="4" id="KW-0028">Amino-acid biosynthesis</keyword>
<keyword evidence="5" id="KW-0378">Hydrolase</keyword>
<dbReference type="InterPro" id="IPR016195">
    <property type="entry name" value="Pol/histidinol_Pase-like"/>
</dbReference>
<evidence type="ECO:0000256" key="4">
    <source>
        <dbReference type="ARBA" id="ARBA00022605"/>
    </source>
</evidence>
<sequence>MLKFNYHSHSTYCDGKNSLEEMVISAIDKGLKYFGFSAHSPVPFENDFGLQQEEISNYLNETKRLKAKYEDKIKLFTSMEFDYIPQLSQDIREQANKYQLDYIIASVHLVFSPKGLWFIDGSKQESYDNGIENCFDGDIKKAVGAFYGQTIEMIQGVKPDIVGHFDKVKMHNKDRYFREDETWYRDLVMQTIETMKENDSICEINTRGLYKGRSNDYFPQTNWIKALAKENVRVTISTDCHKAEEVDNLFVECSNHLKDCGHKEIWYFDEIWKSTPL</sequence>
<evidence type="ECO:0000256" key="7">
    <source>
        <dbReference type="ARBA" id="ARBA00049158"/>
    </source>
</evidence>
<evidence type="ECO:0000256" key="5">
    <source>
        <dbReference type="ARBA" id="ARBA00022801"/>
    </source>
</evidence>